<evidence type="ECO:0000313" key="1">
    <source>
        <dbReference type="EMBL" id="KIM32246.1"/>
    </source>
</evidence>
<dbReference type="Proteomes" id="UP000054097">
    <property type="component" value="Unassembled WGS sequence"/>
</dbReference>
<reference evidence="2" key="2">
    <citation type="submission" date="2015-01" db="EMBL/GenBank/DDBJ databases">
        <title>Evolutionary Origins and Diversification of the Mycorrhizal Mutualists.</title>
        <authorList>
            <consortium name="DOE Joint Genome Institute"/>
            <consortium name="Mycorrhizal Genomics Consortium"/>
            <person name="Kohler A."/>
            <person name="Kuo A."/>
            <person name="Nagy L.G."/>
            <person name="Floudas D."/>
            <person name="Copeland A."/>
            <person name="Barry K.W."/>
            <person name="Cichocki N."/>
            <person name="Veneault-Fourrey C."/>
            <person name="LaButti K."/>
            <person name="Lindquist E.A."/>
            <person name="Lipzen A."/>
            <person name="Lundell T."/>
            <person name="Morin E."/>
            <person name="Murat C."/>
            <person name="Riley R."/>
            <person name="Ohm R."/>
            <person name="Sun H."/>
            <person name="Tunlid A."/>
            <person name="Henrissat B."/>
            <person name="Grigoriev I.V."/>
            <person name="Hibbett D.S."/>
            <person name="Martin F."/>
        </authorList>
    </citation>
    <scope>NUCLEOTIDE SEQUENCE [LARGE SCALE GENOMIC DNA]</scope>
    <source>
        <strain evidence="2">MAFF 305830</strain>
    </source>
</reference>
<dbReference type="EMBL" id="KN824280">
    <property type="protein sequence ID" value="KIM32246.1"/>
    <property type="molecule type" value="Genomic_DNA"/>
</dbReference>
<reference evidence="1 2" key="1">
    <citation type="submission" date="2014-04" db="EMBL/GenBank/DDBJ databases">
        <authorList>
            <consortium name="DOE Joint Genome Institute"/>
            <person name="Kuo A."/>
            <person name="Zuccaro A."/>
            <person name="Kohler A."/>
            <person name="Nagy L.G."/>
            <person name="Floudas D."/>
            <person name="Copeland A."/>
            <person name="Barry K.W."/>
            <person name="Cichocki N."/>
            <person name="Veneault-Fourrey C."/>
            <person name="LaButti K."/>
            <person name="Lindquist E.A."/>
            <person name="Lipzen A."/>
            <person name="Lundell T."/>
            <person name="Morin E."/>
            <person name="Murat C."/>
            <person name="Sun H."/>
            <person name="Tunlid A."/>
            <person name="Henrissat B."/>
            <person name="Grigoriev I.V."/>
            <person name="Hibbett D.S."/>
            <person name="Martin F."/>
            <person name="Nordberg H.P."/>
            <person name="Cantor M.N."/>
            <person name="Hua S.X."/>
        </authorList>
    </citation>
    <scope>NUCLEOTIDE SEQUENCE [LARGE SCALE GENOMIC DNA]</scope>
    <source>
        <strain evidence="1 2">MAFF 305830</strain>
    </source>
</reference>
<name>A0A0C3BLB3_SERVB</name>
<evidence type="ECO:0000313" key="2">
    <source>
        <dbReference type="Proteomes" id="UP000054097"/>
    </source>
</evidence>
<organism evidence="1 2">
    <name type="scientific">Serendipita vermifera MAFF 305830</name>
    <dbReference type="NCBI Taxonomy" id="933852"/>
    <lineage>
        <taxon>Eukaryota</taxon>
        <taxon>Fungi</taxon>
        <taxon>Dikarya</taxon>
        <taxon>Basidiomycota</taxon>
        <taxon>Agaricomycotina</taxon>
        <taxon>Agaricomycetes</taxon>
        <taxon>Sebacinales</taxon>
        <taxon>Serendipitaceae</taxon>
        <taxon>Serendipita</taxon>
    </lineage>
</organism>
<gene>
    <name evidence="1" type="ORF">M408DRAFT_326879</name>
</gene>
<dbReference type="AlphaFoldDB" id="A0A0C3BLB3"/>
<dbReference type="HOGENOM" id="CLU_010871_1_0_1"/>
<keyword evidence="2" id="KW-1185">Reference proteome</keyword>
<proteinExistence type="predicted"/>
<protein>
    <submittedName>
        <fullName evidence="1">Uncharacterized protein</fullName>
    </submittedName>
</protein>
<sequence>MRRMMQVLTKTGEQVSPEFLDLLRWRFEALVMGEYPSTDSTSCLSIPYDFYMQMTAQATMGGYYDDRYISLQRDITVLLARNHSSFSGHKLTQRLKEMIIMLWMWGVVPGVPKRQQGMEEFFEANRDLLNLWIICHFESPYTYEIFHCLARAQAEAPNFISFWRTRSGGDVNPLFLEVLLRMNRLVKSDMDPSEHFTLINLLCQDIELGPSEDFIGYFTKSRLEYLHFIQDPCLQLLAKAVGGSAVESLHLPFIDVSSPWKESYTRIATCVFKLQENVDASYILPLCASLWNFAHEETEHLSIRAINEMNVLTRLENIFQCDMLCPSHLNGDGHLLLHVFNKFRDCKPLENMEVFTSVSKDDMVLDALLMILLLPEEYDDVSPEALGQDYGPIDPRCLSRLVNICKTVKRNQFTLLTLLADFIPKLAGHHALAAEDVEGISFCINKALYLPRDQRSVTIIPIVTTRLLECNDRMMDRNVRTMEENLVASNKAKATAYALKTLLASNLIFGGQNRKLLSCAHTHTEGNPASGWLSMNKD</sequence>
<accession>A0A0C3BLB3</accession>